<organism evidence="1">
    <name type="scientific">termite gut metagenome</name>
    <dbReference type="NCBI Taxonomy" id="433724"/>
    <lineage>
        <taxon>unclassified sequences</taxon>
        <taxon>metagenomes</taxon>
        <taxon>organismal metagenomes</taxon>
    </lineage>
</organism>
<reference evidence="1" key="1">
    <citation type="submission" date="2019-03" db="EMBL/GenBank/DDBJ databases">
        <title>Single cell metagenomics reveals metabolic interactions within the superorganism composed of flagellate Streblomastix strix and complex community of Bacteroidetes bacteria on its surface.</title>
        <authorList>
            <person name="Treitli S.C."/>
            <person name="Kolisko M."/>
            <person name="Husnik F."/>
            <person name="Keeling P."/>
            <person name="Hampl V."/>
        </authorList>
    </citation>
    <scope>NUCLEOTIDE SEQUENCE</scope>
    <source>
        <strain evidence="1">STM</strain>
    </source>
</reference>
<name>A0A5J4QRT5_9ZZZZ</name>
<accession>A0A5J4QRT5</accession>
<dbReference type="EMBL" id="SNRY01002699">
    <property type="protein sequence ID" value="KAA6323879.1"/>
    <property type="molecule type" value="Genomic_DNA"/>
</dbReference>
<dbReference type="AlphaFoldDB" id="A0A5J4QRT5"/>
<comment type="caution">
    <text evidence="1">The sequence shown here is derived from an EMBL/GenBank/DDBJ whole genome shotgun (WGS) entry which is preliminary data.</text>
</comment>
<gene>
    <name evidence="1" type="ORF">EZS27_026727</name>
</gene>
<proteinExistence type="predicted"/>
<evidence type="ECO:0000313" key="1">
    <source>
        <dbReference type="EMBL" id="KAA6323879.1"/>
    </source>
</evidence>
<protein>
    <submittedName>
        <fullName evidence="1">Uncharacterized protein</fullName>
    </submittedName>
</protein>
<sequence length="32" mass="3964">MWIGMYKFVMAAKLEEDRVNEQDYDAELKYYL</sequence>